<dbReference type="RefSeq" id="WP_075028524.1">
    <property type="nucleotide sequence ID" value="NZ_FONR01000006.1"/>
</dbReference>
<reference evidence="3 4" key="1">
    <citation type="submission" date="2016-10" db="EMBL/GenBank/DDBJ databases">
        <authorList>
            <person name="de Groot N.N."/>
        </authorList>
    </citation>
    <scope>NUCLEOTIDE SEQUENCE [LARGE SCALE GENOMIC DNA]</scope>
    <source>
        <strain evidence="3 4">OK461</strain>
    </source>
</reference>
<dbReference type="GO" id="GO:0016787">
    <property type="term" value="F:hydrolase activity"/>
    <property type="evidence" value="ECO:0007669"/>
    <property type="project" value="UniProtKB-KW"/>
</dbReference>
<keyword evidence="3" id="KW-0378">Hydrolase</keyword>
<evidence type="ECO:0000313" key="3">
    <source>
        <dbReference type="EMBL" id="SFF41899.1"/>
    </source>
</evidence>
<gene>
    <name evidence="3" type="ORF">SAMN02787118_106305</name>
</gene>
<dbReference type="Proteomes" id="UP000181942">
    <property type="component" value="Unassembled WGS sequence"/>
</dbReference>
<feature type="region of interest" description="Disordered" evidence="1">
    <location>
        <begin position="547"/>
        <end position="598"/>
    </location>
</feature>
<proteinExistence type="predicted"/>
<feature type="domain" description="DUF1023" evidence="2">
    <location>
        <begin position="364"/>
        <end position="533"/>
    </location>
</feature>
<evidence type="ECO:0000313" key="4">
    <source>
        <dbReference type="Proteomes" id="UP000181942"/>
    </source>
</evidence>
<protein>
    <submittedName>
        <fullName evidence="3">Alpha/beta hydrolase</fullName>
    </submittedName>
</protein>
<evidence type="ECO:0000256" key="1">
    <source>
        <dbReference type="SAM" id="MobiDB-lite"/>
    </source>
</evidence>
<organism evidence="3 4">
    <name type="scientific">Streptomyces mirabilis</name>
    <dbReference type="NCBI Taxonomy" id="68239"/>
    <lineage>
        <taxon>Bacteria</taxon>
        <taxon>Bacillati</taxon>
        <taxon>Actinomycetota</taxon>
        <taxon>Actinomycetes</taxon>
        <taxon>Kitasatosporales</taxon>
        <taxon>Streptomycetaceae</taxon>
        <taxon>Streptomyces</taxon>
    </lineage>
</organism>
<dbReference type="OrthoDB" id="5969911at2"/>
<evidence type="ECO:0000259" key="2">
    <source>
        <dbReference type="Pfam" id="PF06259"/>
    </source>
</evidence>
<dbReference type="AlphaFoldDB" id="A0A1I2IHT3"/>
<name>A0A1I2IHT3_9ACTN</name>
<dbReference type="EMBL" id="FONR01000006">
    <property type="protein sequence ID" value="SFF41899.1"/>
    <property type="molecule type" value="Genomic_DNA"/>
</dbReference>
<dbReference type="InterPro" id="IPR010427">
    <property type="entry name" value="DUF1023"/>
</dbReference>
<dbReference type="Pfam" id="PF06259">
    <property type="entry name" value="Abhydrolase_8"/>
    <property type="match status" value="1"/>
</dbReference>
<accession>A0A1I2IHT3</accession>
<sequence length="598" mass="63476">MDLATLKVLKPTEFSEAADGYRSTSDMASAAKDRIDNQIAVSMRNSLKGEAATAAVKQLTELGKNFHYVQVECGLVSTALEAFSYEMGAAKSKLDVALEGARAAKLTVNADGSITYPPGGEKGEDDKIPGGGTVSGLTDGTASAVGRQAANFDPNPNHRLAQDYADQIAAALKEATEADEKWAPKLRALKADDDLTVSDKDWADASSDTKGVSEAGKKYLDSLPQPPTNGSPKDNAGWWKGLSAEEQAAWVSMHPDSVGALDGLPATVRDEANRIVFDEARGEMQTELNSIPAPPLNEWTWISAGGYASKVHTDEWMDWYNKYGGRYDHLTTSLKGMESIQTRFDATGNGGLPEAYLLGFNADGNGRAIVANGNPDTADHQAVYVPGTTSNLGKIDGDIGRMTDLWRVANTEAHGESVSTITWLGYDAPQNLVKDSPFEHYAYDGAPAFRDFMDGLDASHSGDSDPHRTVIAHSYGTTLVGAAAQTGQLNADDVVLAGSPGVKVSHATDLDVPAGHVWNEEADGDPVPDIGRFGHGGDGWVVPSDPSFGANQMTTDTEGHSGYWDAGSDSLRNQARVAVGKGDDVELKPPPDPWAHVK</sequence>